<evidence type="ECO:0000259" key="4">
    <source>
        <dbReference type="PROSITE" id="PS50250"/>
    </source>
</evidence>
<keyword evidence="5" id="KW-0647">Proteasome</keyword>
<organism evidence="5 6">
    <name type="scientific">Helianthus annuus</name>
    <name type="common">Common sunflower</name>
    <dbReference type="NCBI Taxonomy" id="4232"/>
    <lineage>
        <taxon>Eukaryota</taxon>
        <taxon>Viridiplantae</taxon>
        <taxon>Streptophyta</taxon>
        <taxon>Embryophyta</taxon>
        <taxon>Tracheophyta</taxon>
        <taxon>Spermatophyta</taxon>
        <taxon>Magnoliopsida</taxon>
        <taxon>eudicotyledons</taxon>
        <taxon>Gunneridae</taxon>
        <taxon>Pentapetalae</taxon>
        <taxon>asterids</taxon>
        <taxon>campanulids</taxon>
        <taxon>Asterales</taxon>
        <taxon>Asteraceae</taxon>
        <taxon>Asteroideae</taxon>
        <taxon>Heliantheae alliance</taxon>
        <taxon>Heliantheae</taxon>
        <taxon>Helianthus</taxon>
    </lineage>
</organism>
<dbReference type="Pfam" id="PF05470">
    <property type="entry name" value="eIF-3c_N"/>
    <property type="match status" value="1"/>
</dbReference>
<reference evidence="5" key="2">
    <citation type="submission" date="2020-06" db="EMBL/GenBank/DDBJ databases">
        <title>Helianthus annuus Genome sequencing and assembly Release 2.</title>
        <authorList>
            <person name="Gouzy J."/>
            <person name="Langlade N."/>
            <person name="Munos S."/>
        </authorList>
    </citation>
    <scope>NUCLEOTIDE SEQUENCE</scope>
    <source>
        <tissue evidence="5">Leaves</tissue>
    </source>
</reference>
<evidence type="ECO:0000256" key="3">
    <source>
        <dbReference type="ARBA" id="ARBA00022917"/>
    </source>
</evidence>
<evidence type="ECO:0000256" key="2">
    <source>
        <dbReference type="ARBA" id="ARBA00022540"/>
    </source>
</evidence>
<gene>
    <name evidence="5" type="ORF">HanXRQr2_Chr12g0523571</name>
</gene>
<dbReference type="GO" id="GO:0003723">
    <property type="term" value="F:RNA binding"/>
    <property type="evidence" value="ECO:0007669"/>
    <property type="project" value="InterPro"/>
</dbReference>
<dbReference type="EMBL" id="MNCJ02000327">
    <property type="protein sequence ID" value="KAF5776375.1"/>
    <property type="molecule type" value="Genomic_DNA"/>
</dbReference>
<dbReference type="PANTHER" id="PTHR13937">
    <property type="entry name" value="EUKARYOTIC TRANSLATION INITATION FACTOR 3, SUBUNIT 8 EIF3S8 -RELATED"/>
    <property type="match status" value="1"/>
</dbReference>
<protein>
    <submittedName>
        <fullName evidence="5">Proteasome component (PCI) domain, eukaryotic translation initiation factor 3 subunit C</fullName>
    </submittedName>
</protein>
<keyword evidence="3" id="KW-0648">Protein biosynthesis</keyword>
<dbReference type="InterPro" id="IPR036388">
    <property type="entry name" value="WH-like_DNA-bd_sf"/>
</dbReference>
<dbReference type="InterPro" id="IPR008905">
    <property type="entry name" value="EIF3C_N_dom"/>
</dbReference>
<dbReference type="GO" id="GO:0031369">
    <property type="term" value="F:translation initiation factor binding"/>
    <property type="evidence" value="ECO:0000318"/>
    <property type="project" value="GO_Central"/>
</dbReference>
<dbReference type="PANTHER" id="PTHR13937:SF0">
    <property type="entry name" value="EUKARYOTIC TRANSLATION INITIATION FACTOR 3 SUBUNIT C-RELATED"/>
    <property type="match status" value="1"/>
</dbReference>
<evidence type="ECO:0000256" key="1">
    <source>
        <dbReference type="ARBA" id="ARBA00022490"/>
    </source>
</evidence>
<dbReference type="GO" id="GO:0006413">
    <property type="term" value="P:translational initiation"/>
    <property type="evidence" value="ECO:0000318"/>
    <property type="project" value="GO_Central"/>
</dbReference>
<dbReference type="GO" id="GO:0005852">
    <property type="term" value="C:eukaryotic translation initiation factor 3 complex"/>
    <property type="evidence" value="ECO:0000318"/>
    <property type="project" value="GO_Central"/>
</dbReference>
<comment type="caution">
    <text evidence="5">The sequence shown here is derived from an EMBL/GenBank/DDBJ whole genome shotgun (WGS) entry which is preliminary data.</text>
</comment>
<accession>A0A9K3EMZ0</accession>
<dbReference type="Proteomes" id="UP000215914">
    <property type="component" value="Unassembled WGS sequence"/>
</dbReference>
<keyword evidence="2 5" id="KW-0396">Initiation factor</keyword>
<dbReference type="GO" id="GO:0000502">
    <property type="term" value="C:proteasome complex"/>
    <property type="evidence" value="ECO:0007669"/>
    <property type="project" value="UniProtKB-KW"/>
</dbReference>
<feature type="domain" description="PCI" evidence="4">
    <location>
        <begin position="187"/>
        <end position="357"/>
    </location>
</feature>
<name>A0A9K3EMZ0_HELAN</name>
<dbReference type="Gramene" id="mRNA:HanXRQr2_Chr12g0523571">
    <property type="protein sequence ID" value="mRNA:HanXRQr2_Chr12g0523571"/>
    <property type="gene ID" value="HanXRQr2_Chr12g0523571"/>
</dbReference>
<dbReference type="AlphaFoldDB" id="A0A9K3EMZ0"/>
<proteinExistence type="predicted"/>
<dbReference type="PROSITE" id="PS50250">
    <property type="entry name" value="PCI"/>
    <property type="match status" value="1"/>
</dbReference>
<dbReference type="Pfam" id="PF01399">
    <property type="entry name" value="PCI"/>
    <property type="match status" value="1"/>
</dbReference>
<dbReference type="SUPFAM" id="SSF46785">
    <property type="entry name" value="Winged helix' DNA-binding domain"/>
    <property type="match status" value="1"/>
</dbReference>
<dbReference type="InterPro" id="IPR000717">
    <property type="entry name" value="PCI_dom"/>
</dbReference>
<evidence type="ECO:0000313" key="6">
    <source>
        <dbReference type="Proteomes" id="UP000215914"/>
    </source>
</evidence>
<keyword evidence="6" id="KW-1185">Reference proteome</keyword>
<dbReference type="SMART" id="SM00088">
    <property type="entry name" value="PINT"/>
    <property type="match status" value="1"/>
</dbReference>
<dbReference type="InterPro" id="IPR027516">
    <property type="entry name" value="EIF3C"/>
</dbReference>
<keyword evidence="1" id="KW-0963">Cytoplasm</keyword>
<dbReference type="InterPro" id="IPR036390">
    <property type="entry name" value="WH_DNA-bd_sf"/>
</dbReference>
<evidence type="ECO:0000313" key="5">
    <source>
        <dbReference type="EMBL" id="KAF5776375.1"/>
    </source>
</evidence>
<sequence>MAVLKLVELVYYRPQEVYDAIRNLADRSEVKENEEETESPAFVNTPEVVPRIPNFPTSSRNLMDMLVSYIYKHGDERTKARAMLCDIYHRAILDDFFTARDLLLKSQLKDSVQHMDITNRILFNRSMAQLGLGAFRAGLVSEGHGFLSELYSGGRVKELLAQGVCQSRYHEKTPEQERVERRSQMPYHTHINLELLESIHLICAMLLEVPNMAANRYDARRKVISKTLRRLLETSEKQTFTGAGIHETIMVATRALRKGDFQTSFNVINSLDVWKLLKNHESVLEMLKNKIKEAALQTRLLTYSSSYKTLKLEQLSKMFDLPESQTHGIVSKMMLNDEIHAGWDQCTRCIVFHEVEHSRSQALAYQLTDKLLALAESNERATKARLCDGSNRMVSLNRVTSF</sequence>
<dbReference type="Gene3D" id="1.10.10.10">
    <property type="entry name" value="Winged helix-like DNA-binding domain superfamily/Winged helix DNA-binding domain"/>
    <property type="match status" value="1"/>
</dbReference>
<reference evidence="5" key="1">
    <citation type="journal article" date="2017" name="Nature">
        <title>The sunflower genome provides insights into oil metabolism, flowering and Asterid evolution.</title>
        <authorList>
            <person name="Badouin H."/>
            <person name="Gouzy J."/>
            <person name="Grassa C.J."/>
            <person name="Murat F."/>
            <person name="Staton S.E."/>
            <person name="Cottret L."/>
            <person name="Lelandais-Briere C."/>
            <person name="Owens G.L."/>
            <person name="Carrere S."/>
            <person name="Mayjonade B."/>
            <person name="Legrand L."/>
            <person name="Gill N."/>
            <person name="Kane N.C."/>
            <person name="Bowers J.E."/>
            <person name="Hubner S."/>
            <person name="Bellec A."/>
            <person name="Berard A."/>
            <person name="Berges H."/>
            <person name="Blanchet N."/>
            <person name="Boniface M.C."/>
            <person name="Brunel D."/>
            <person name="Catrice O."/>
            <person name="Chaidir N."/>
            <person name="Claudel C."/>
            <person name="Donnadieu C."/>
            <person name="Faraut T."/>
            <person name="Fievet G."/>
            <person name="Helmstetter N."/>
            <person name="King M."/>
            <person name="Knapp S.J."/>
            <person name="Lai Z."/>
            <person name="Le Paslier M.C."/>
            <person name="Lippi Y."/>
            <person name="Lorenzon L."/>
            <person name="Mandel J.R."/>
            <person name="Marage G."/>
            <person name="Marchand G."/>
            <person name="Marquand E."/>
            <person name="Bret-Mestries E."/>
            <person name="Morien E."/>
            <person name="Nambeesan S."/>
            <person name="Nguyen T."/>
            <person name="Pegot-Espagnet P."/>
            <person name="Pouilly N."/>
            <person name="Raftis F."/>
            <person name="Sallet E."/>
            <person name="Schiex T."/>
            <person name="Thomas J."/>
            <person name="Vandecasteele C."/>
            <person name="Vares D."/>
            <person name="Vear F."/>
            <person name="Vautrin S."/>
            <person name="Crespi M."/>
            <person name="Mangin B."/>
            <person name="Burke J.M."/>
            <person name="Salse J."/>
            <person name="Munos S."/>
            <person name="Vincourt P."/>
            <person name="Rieseberg L.H."/>
            <person name="Langlade N.B."/>
        </authorList>
    </citation>
    <scope>NUCLEOTIDE SEQUENCE</scope>
    <source>
        <tissue evidence="5">Leaves</tissue>
    </source>
</reference>
<dbReference type="GO" id="GO:0003743">
    <property type="term" value="F:translation initiation factor activity"/>
    <property type="evidence" value="ECO:0007669"/>
    <property type="project" value="UniProtKB-KW"/>
</dbReference>